<feature type="compositionally biased region" description="Low complexity" evidence="1">
    <location>
        <begin position="566"/>
        <end position="586"/>
    </location>
</feature>
<dbReference type="AlphaFoldDB" id="A0A0J9XB43"/>
<proteinExistence type="predicted"/>
<evidence type="ECO:0000313" key="3">
    <source>
        <dbReference type="EMBL" id="CDO54402.1"/>
    </source>
</evidence>
<feature type="region of interest" description="Disordered" evidence="1">
    <location>
        <begin position="410"/>
        <end position="431"/>
    </location>
</feature>
<feature type="compositionally biased region" description="Low complexity" evidence="1">
    <location>
        <begin position="712"/>
        <end position="726"/>
    </location>
</feature>
<comment type="caution">
    <text evidence="3">The sequence shown here is derived from an EMBL/GenBank/DDBJ whole genome shotgun (WGS) entry which is preliminary data.</text>
</comment>
<feature type="compositionally biased region" description="Low complexity" evidence="1">
    <location>
        <begin position="411"/>
        <end position="420"/>
    </location>
</feature>
<keyword evidence="2" id="KW-0812">Transmembrane</keyword>
<evidence type="ECO:0000256" key="1">
    <source>
        <dbReference type="SAM" id="MobiDB-lite"/>
    </source>
</evidence>
<feature type="region of interest" description="Disordered" evidence="1">
    <location>
        <begin position="773"/>
        <end position="821"/>
    </location>
</feature>
<reference evidence="3" key="1">
    <citation type="submission" date="2014-03" db="EMBL/GenBank/DDBJ databases">
        <authorList>
            <person name="Casaregola S."/>
        </authorList>
    </citation>
    <scope>NUCLEOTIDE SEQUENCE [LARGE SCALE GENOMIC DNA]</scope>
    <source>
        <strain evidence="3">CLIB 918</strain>
    </source>
</reference>
<feature type="region of interest" description="Disordered" evidence="1">
    <location>
        <begin position="566"/>
        <end position="609"/>
    </location>
</feature>
<name>A0A0J9XB43_GEOCN</name>
<sequence>MTILHHHDHPLRTPTNSFVAKVAASTSITESITSSIPALIRRASCGPKDNSPECEMPVRDNSLVIGLAVAIPVFFVIVALTFLHLRHVKKLKREEEANKDIDVDNDEFDPTEIKNLKYKPSSYTLNSSDEKGSNINYSTTTLSPDSPVVPNNPFNQFQYNIPVLSSSQKSLNNYNPYDLSAYPPSGTIYETPRLPSSAYTRSSSPVSEVTTSHTILGTNLHNPYGGVSQSQQSLNLTSSNLKQSLPKPHNSSMSVSNSFLALSTVSSHTPTVQSFDALPRDTTAQLGHMKHASITTISTGETEDYEDSEKFEKKNTDMITSQKKDDGTLRIRTEPILHQEIEITKTDLDTRDDFARYTVDNKNNIDENNLRVDVVNSDMRQSKASSQYSFVHNTHEESDFIASPTQQVTFDNSKNKQNSKSSDKNLDTVATANNVPVIPGTMEHNVDVLTRNADNTEVVSKDTHQKQMVNSLQVKTDDTLSSSVHIDVAIEQAVVSQNEFEPTSGSPRQESSHSLQCAEPIAQKSSSLDKYGSINDSQYPQDSNNSSNGQSYFQQADYQDYSENETTNNYTLTNNNKNGGNSSTSNIANPNSSYRPRSAPKPIKQTSNHPLQNVQSVESIHTELQNELQYSPTLRQPVNAPYYDNRPHSSATSHYIDTPMASPRASPRMSRENSTRVTSPKTPKDFQPLPQLKTLPTPHNLNDSGSTIEYASQSRNRSSSNPLSPSFPAYNPITSPISTVSFDQKSELPSPSQLRQSVAMFTSNDYAVPKKFANESRSRSNSLRPENGNFQPSRQRPPSELVPDVESQIEKLRPQMNMSMR</sequence>
<dbReference type="Proteomes" id="UP000242525">
    <property type="component" value="Unassembled WGS sequence"/>
</dbReference>
<feature type="compositionally biased region" description="Polar residues" evidence="1">
    <location>
        <begin position="779"/>
        <end position="796"/>
    </location>
</feature>
<keyword evidence="2" id="KW-1133">Transmembrane helix</keyword>
<feature type="region of interest" description="Disordered" evidence="1">
    <location>
        <begin position="525"/>
        <end position="551"/>
    </location>
</feature>
<dbReference type="STRING" id="1173061.A0A0J9XB43"/>
<dbReference type="EMBL" id="CCBN010000007">
    <property type="protein sequence ID" value="CDO54402.1"/>
    <property type="molecule type" value="Genomic_DNA"/>
</dbReference>
<dbReference type="OrthoDB" id="4035953at2759"/>
<protein>
    <submittedName>
        <fullName evidence="3">Uncharacterized protein</fullName>
    </submittedName>
</protein>
<gene>
    <name evidence="3" type="ORF">BN980_GECA07s04113g</name>
</gene>
<dbReference type="PANTHER" id="PTHR42088">
    <property type="entry name" value="YALI0F10131P"/>
    <property type="match status" value="1"/>
</dbReference>
<keyword evidence="4" id="KW-1185">Reference proteome</keyword>
<organism evidence="3 4">
    <name type="scientific">Geotrichum candidum</name>
    <name type="common">Oospora lactis</name>
    <name type="synonym">Dipodascus geotrichum</name>
    <dbReference type="NCBI Taxonomy" id="1173061"/>
    <lineage>
        <taxon>Eukaryota</taxon>
        <taxon>Fungi</taxon>
        <taxon>Dikarya</taxon>
        <taxon>Ascomycota</taxon>
        <taxon>Saccharomycotina</taxon>
        <taxon>Dipodascomycetes</taxon>
        <taxon>Dipodascales</taxon>
        <taxon>Dipodascaceae</taxon>
        <taxon>Geotrichum</taxon>
    </lineage>
</organism>
<feature type="compositionally biased region" description="Polar residues" evidence="1">
    <location>
        <begin position="699"/>
        <end position="711"/>
    </location>
</feature>
<accession>A0A0J9XB43</accession>
<evidence type="ECO:0000256" key="2">
    <source>
        <dbReference type="SAM" id="Phobius"/>
    </source>
</evidence>
<keyword evidence="2" id="KW-0472">Membrane</keyword>
<dbReference type="PANTHER" id="PTHR42088:SF1">
    <property type="entry name" value="YALI0F10131P"/>
    <property type="match status" value="1"/>
</dbReference>
<feature type="region of interest" description="Disordered" evidence="1">
    <location>
        <begin position="637"/>
        <end position="730"/>
    </location>
</feature>
<feature type="transmembrane region" description="Helical" evidence="2">
    <location>
        <begin position="63"/>
        <end position="83"/>
    </location>
</feature>
<evidence type="ECO:0000313" key="4">
    <source>
        <dbReference type="Proteomes" id="UP000242525"/>
    </source>
</evidence>
<feature type="compositionally biased region" description="Low complexity" evidence="1">
    <location>
        <begin position="687"/>
        <end position="698"/>
    </location>
</feature>